<dbReference type="AlphaFoldDB" id="A0A519BMB3"/>
<proteinExistence type="predicted"/>
<dbReference type="Proteomes" id="UP000319296">
    <property type="component" value="Unassembled WGS sequence"/>
</dbReference>
<keyword evidence="1" id="KW-1133">Transmembrane helix</keyword>
<evidence type="ECO:0000313" key="3">
    <source>
        <dbReference type="Proteomes" id="UP000319296"/>
    </source>
</evidence>
<keyword evidence="1" id="KW-0472">Membrane</keyword>
<reference evidence="2 3" key="1">
    <citation type="journal article" date="2019" name="ISME J.">
        <title>Insights into ecological role of a new deltaproteobacterial order Candidatus Acidulodesulfobacterales by metagenomics and metatranscriptomics.</title>
        <authorList>
            <person name="Tan S."/>
            <person name="Liu J."/>
            <person name="Fang Y."/>
            <person name="Hedlund B.P."/>
            <person name="Lian Z.H."/>
            <person name="Huang L.Y."/>
            <person name="Li J.T."/>
            <person name="Huang L.N."/>
            <person name="Li W.J."/>
            <person name="Jiang H.C."/>
            <person name="Dong H.L."/>
            <person name="Shu W.S."/>
        </authorList>
    </citation>
    <scope>NUCLEOTIDE SEQUENCE [LARGE SCALE GENOMIC DNA]</scope>
    <source>
        <strain evidence="2">AP1</strain>
    </source>
</reference>
<feature type="transmembrane region" description="Helical" evidence="1">
    <location>
        <begin position="53"/>
        <end position="75"/>
    </location>
</feature>
<gene>
    <name evidence="2" type="ORF">EVG15_06555</name>
</gene>
<protein>
    <submittedName>
        <fullName evidence="2">Uncharacterized protein</fullName>
    </submittedName>
</protein>
<sequence length="428" mass="46131">MHNNNFDKDLKKLNTVNKLNTFNRIDKSDNFSCNHHNDNHKIYKNFKLNFKKIFLTASIVSFSLYTYVQTVYALGLPLPDINLITSQIQSVASAASGVMATVGNAASSAQSAGLPVATPGIGIGQALQSFESLTADESKMQEMEQNIIINYDKLTHITNSVQNAINNLNSLNSQIKTAFSEIPQGLTQNDVSVNTVPADSIAGNINSENNAFNSLQNTSYGSNIQNIVSGKSPNKEELSANAQSFANSMILNSNGIIAPASVNSINYNCQPDLTNNNGGVSNGNSAASRGIENINGNNVGNITSNTQNCMDYVNGFESDVAASNLYNAGIASARAHKAELEGDEFENEISEGKLGSSSNYYAYQSSILTLMAEENAADLKNMGYIESQLKQLELSKSAAEIKKEHIGASLLEQNSQNPDLNFYNQTTL</sequence>
<accession>A0A519BMB3</accession>
<keyword evidence="1" id="KW-0812">Transmembrane</keyword>
<evidence type="ECO:0000256" key="1">
    <source>
        <dbReference type="SAM" id="Phobius"/>
    </source>
</evidence>
<name>A0A519BMB3_9DELT</name>
<dbReference type="EMBL" id="SGBB01000010">
    <property type="protein sequence ID" value="RZD18396.1"/>
    <property type="molecule type" value="Genomic_DNA"/>
</dbReference>
<organism evidence="2 3">
    <name type="scientific">Candidatus Acididesulfobacter diazotrophicus</name>
    <dbReference type="NCBI Taxonomy" id="2597226"/>
    <lineage>
        <taxon>Bacteria</taxon>
        <taxon>Deltaproteobacteria</taxon>
        <taxon>Candidatus Acidulodesulfobacterales</taxon>
        <taxon>Candidatus Acididesulfobacter</taxon>
    </lineage>
</organism>
<evidence type="ECO:0000313" key="2">
    <source>
        <dbReference type="EMBL" id="RZD18396.1"/>
    </source>
</evidence>
<comment type="caution">
    <text evidence="2">The sequence shown here is derived from an EMBL/GenBank/DDBJ whole genome shotgun (WGS) entry which is preliminary data.</text>
</comment>